<dbReference type="GeneID" id="92903504"/>
<name>A0A0X8FBD7_9LACT</name>
<feature type="transmembrane region" description="Helical" evidence="7">
    <location>
        <begin position="371"/>
        <end position="391"/>
    </location>
</feature>
<proteinExistence type="inferred from homology"/>
<protein>
    <submittedName>
        <fullName evidence="11">ABC transporter permease</fullName>
    </submittedName>
</protein>
<dbReference type="InterPro" id="IPR050250">
    <property type="entry name" value="Macrolide_Exporter_MacB"/>
</dbReference>
<feature type="domain" description="ABC3 transporter permease C-terminal" evidence="8">
    <location>
        <begin position="288"/>
        <end position="400"/>
    </location>
</feature>
<evidence type="ECO:0000256" key="2">
    <source>
        <dbReference type="ARBA" id="ARBA00022475"/>
    </source>
</evidence>
<evidence type="ECO:0000259" key="8">
    <source>
        <dbReference type="Pfam" id="PF02687"/>
    </source>
</evidence>
<dbReference type="Proteomes" id="UP000234239">
    <property type="component" value="Unassembled WGS sequence"/>
</dbReference>
<dbReference type="GO" id="GO:0022857">
    <property type="term" value="F:transmembrane transporter activity"/>
    <property type="evidence" value="ECO:0007669"/>
    <property type="project" value="TreeGrafter"/>
</dbReference>
<comment type="similarity">
    <text evidence="6">Belongs to the ABC-4 integral membrane protein family.</text>
</comment>
<feature type="transmembrane region" description="Helical" evidence="7">
    <location>
        <begin position="21"/>
        <end position="42"/>
    </location>
</feature>
<keyword evidence="12" id="KW-1185">Reference proteome</keyword>
<comment type="subcellular location">
    <subcellularLocation>
        <location evidence="1">Cell membrane</location>
        <topology evidence="1">Multi-pass membrane protein</topology>
    </subcellularLocation>
</comment>
<evidence type="ECO:0000313" key="10">
    <source>
        <dbReference type="EMBL" id="AMB94233.1"/>
    </source>
</evidence>
<feature type="transmembrane region" description="Helical" evidence="7">
    <location>
        <begin position="281"/>
        <end position="302"/>
    </location>
</feature>
<evidence type="ECO:0000313" key="13">
    <source>
        <dbReference type="Proteomes" id="UP000234239"/>
    </source>
</evidence>
<dbReference type="AlphaFoldDB" id="A0A0X8FBD7"/>
<dbReference type="PANTHER" id="PTHR30572">
    <property type="entry name" value="MEMBRANE COMPONENT OF TRANSPORTER-RELATED"/>
    <property type="match status" value="1"/>
</dbReference>
<gene>
    <name evidence="10" type="ORF">AWM72_05420</name>
    <name evidence="11" type="ORF">CYJ28_04655</name>
</gene>
<evidence type="ECO:0000256" key="6">
    <source>
        <dbReference type="ARBA" id="ARBA00038076"/>
    </source>
</evidence>
<dbReference type="EMBL" id="PKGY01000002">
    <property type="protein sequence ID" value="PKZ22410.1"/>
    <property type="molecule type" value="Genomic_DNA"/>
</dbReference>
<dbReference type="PANTHER" id="PTHR30572:SF4">
    <property type="entry name" value="ABC TRANSPORTER PERMEASE YTRF"/>
    <property type="match status" value="1"/>
</dbReference>
<keyword evidence="3 7" id="KW-0812">Transmembrane</keyword>
<dbReference type="Pfam" id="PF02687">
    <property type="entry name" value="FtsX"/>
    <property type="match status" value="1"/>
</dbReference>
<evidence type="ECO:0000313" key="11">
    <source>
        <dbReference type="EMBL" id="PKZ22410.1"/>
    </source>
</evidence>
<dbReference type="RefSeq" id="WP_067974435.1">
    <property type="nucleotide sequence ID" value="NZ_CAJHKM010000001.1"/>
</dbReference>
<evidence type="ECO:0000256" key="5">
    <source>
        <dbReference type="ARBA" id="ARBA00023136"/>
    </source>
</evidence>
<keyword evidence="4 7" id="KW-1133">Transmembrane helix</keyword>
<organism evidence="10 12">
    <name type="scientific">Aerococcus sanguinicola</name>
    <dbReference type="NCBI Taxonomy" id="119206"/>
    <lineage>
        <taxon>Bacteria</taxon>
        <taxon>Bacillati</taxon>
        <taxon>Bacillota</taxon>
        <taxon>Bacilli</taxon>
        <taxon>Lactobacillales</taxon>
        <taxon>Aerococcaceae</taxon>
        <taxon>Aerococcus</taxon>
    </lineage>
</organism>
<dbReference type="Proteomes" id="UP000069912">
    <property type="component" value="Chromosome"/>
</dbReference>
<dbReference type="InterPro" id="IPR025857">
    <property type="entry name" value="MacB_PCD"/>
</dbReference>
<evidence type="ECO:0000313" key="12">
    <source>
        <dbReference type="Proteomes" id="UP000069912"/>
    </source>
</evidence>
<feature type="domain" description="MacB-like periplasmic core" evidence="9">
    <location>
        <begin position="21"/>
        <end position="248"/>
    </location>
</feature>
<evidence type="ECO:0000256" key="1">
    <source>
        <dbReference type="ARBA" id="ARBA00004651"/>
    </source>
</evidence>
<evidence type="ECO:0000259" key="9">
    <source>
        <dbReference type="Pfam" id="PF12704"/>
    </source>
</evidence>
<evidence type="ECO:0000256" key="3">
    <source>
        <dbReference type="ARBA" id="ARBA00022692"/>
    </source>
</evidence>
<evidence type="ECO:0000256" key="7">
    <source>
        <dbReference type="SAM" id="Phobius"/>
    </source>
</evidence>
<dbReference type="Pfam" id="PF12704">
    <property type="entry name" value="MacB_PCD"/>
    <property type="match status" value="1"/>
</dbReference>
<sequence length="406" mass="44246">MRFSEILKSSLATMRMNGRRTFLTMIGIVIGIAAVITIMSLGNGFQKETMDSLTDDKEGRVSQNLLFQPTDQNFDSSKTKVYTPQDIQLVEDFEGVSEAKVDDEDNGMPTNVTVKIGKETKSQPVRPFKETSDNLVAGRNLNPSDSESYARNVLISQNLAEKYFGQAKEAVDKNLSINGKNFTIVGVFESQGPATNESAGAFSISSGPEIKMPEKTMEIYNLIDRGSLSLKVYFEEGVDSKKIMDDIVDKLNSEGSKMQKGQYMFFDMSKMLEGVGDTLNMVTYFISAVAGISLLIAGVGVMNMMYISVSERTQEIGIRRSLGATQSNIQKQFLFEGIAITTVGGVVGYILGILLAHLIASFLPFGASVDFGTALLAVLISVLIGIVFSVFPARAAAQKNVVEILR</sequence>
<keyword evidence="5 7" id="KW-0472">Membrane</keyword>
<reference evidence="12" key="2">
    <citation type="submission" date="2016-01" db="EMBL/GenBank/DDBJ databases">
        <title>Six Aerococcus type strain genome sequencing and assembly using PacBio and Illumina Hiseq.</title>
        <authorList>
            <person name="Carkaci D."/>
            <person name="Dargis R."/>
            <person name="Nielsen X.C."/>
            <person name="Skovgaard O."/>
            <person name="Fuursted K."/>
            <person name="Christensen J.J."/>
        </authorList>
    </citation>
    <scope>NUCLEOTIDE SEQUENCE [LARGE SCALE GENOMIC DNA]</scope>
    <source>
        <strain evidence="12">CCUG43001</strain>
    </source>
</reference>
<dbReference type="KEGG" id="asan:AWM72_05420"/>
<reference evidence="11 13" key="3">
    <citation type="submission" date="2017-12" db="EMBL/GenBank/DDBJ databases">
        <title>Phylogenetic diversity of female urinary microbiome.</title>
        <authorList>
            <person name="Thomas-White K."/>
            <person name="Wolfe A.J."/>
        </authorList>
    </citation>
    <scope>NUCLEOTIDE SEQUENCE [LARGE SCALE GENOMIC DNA]</scope>
    <source>
        <strain evidence="11 13">UMB0139</strain>
    </source>
</reference>
<dbReference type="InterPro" id="IPR003838">
    <property type="entry name" value="ABC3_permease_C"/>
</dbReference>
<evidence type="ECO:0000256" key="4">
    <source>
        <dbReference type="ARBA" id="ARBA00022989"/>
    </source>
</evidence>
<reference evidence="10 12" key="1">
    <citation type="journal article" date="2016" name="Genome Announc.">
        <title>Complete Genome Sequences of Aerococcus christensenii CCUG 28831T, Aerococcus sanguinicola CCUG 43001T, Aerococcus urinae CCUG 36881T, Aerococcus urinaeequi CCUG 28094T, Aerococcus urinaehominis CCUG 42038 BT, and Aerococcus viridans CCUG 4311T.</title>
        <authorList>
            <person name="Carkaci D."/>
            <person name="Dargis R."/>
            <person name="Nielsen X.C."/>
            <person name="Skovgaard O."/>
            <person name="Fuursted K."/>
            <person name="Christensen J.J."/>
        </authorList>
    </citation>
    <scope>NUCLEOTIDE SEQUENCE [LARGE SCALE GENOMIC DNA]</scope>
    <source>
        <strain evidence="10 12">CCUG43001</strain>
    </source>
</reference>
<accession>A0A0X8FBD7</accession>
<keyword evidence="2" id="KW-1003">Cell membrane</keyword>
<dbReference type="GO" id="GO:0005886">
    <property type="term" value="C:plasma membrane"/>
    <property type="evidence" value="ECO:0007669"/>
    <property type="project" value="UniProtKB-SubCell"/>
</dbReference>
<dbReference type="OrthoDB" id="9770036at2"/>
<feature type="transmembrane region" description="Helical" evidence="7">
    <location>
        <begin position="333"/>
        <end position="359"/>
    </location>
</feature>
<dbReference type="EMBL" id="CP014160">
    <property type="protein sequence ID" value="AMB94233.1"/>
    <property type="molecule type" value="Genomic_DNA"/>
</dbReference>